<dbReference type="InterPro" id="IPR011333">
    <property type="entry name" value="SKP1/BTB/POZ_sf"/>
</dbReference>
<name>A0AAD5SLN8_9FUNG</name>
<sequence>MPAALVRFQKQNSTGQSSSSDPSAPSCLRVFIDRSADLFAIVLEYYRTNSLYVPTPGPSLPAIRAEAEYYGLPHLSALAAARCGHSTEIVCCTVATPDDWAHYDRVQIIRIPADESSLPTEPELRDNWGSSLFRFRYEALLVFQRALAERIAEEDAKNSGCTWKVKYLAVSTDGNQPNATTRFYFVIQRTLVG</sequence>
<feature type="domain" description="Potassium channel tetramerisation-type BTB" evidence="1">
    <location>
        <begin position="20"/>
        <end position="75"/>
    </location>
</feature>
<dbReference type="GO" id="GO:0051260">
    <property type="term" value="P:protein homooligomerization"/>
    <property type="evidence" value="ECO:0007669"/>
    <property type="project" value="InterPro"/>
</dbReference>
<dbReference type="Gene3D" id="3.30.710.10">
    <property type="entry name" value="Potassium Channel Kv1.1, Chain A"/>
    <property type="match status" value="1"/>
</dbReference>
<proteinExistence type="predicted"/>
<gene>
    <name evidence="2" type="ORF">HK097_007718</name>
</gene>
<evidence type="ECO:0000313" key="2">
    <source>
        <dbReference type="EMBL" id="KAJ3056235.1"/>
    </source>
</evidence>
<dbReference type="SUPFAM" id="SSF54695">
    <property type="entry name" value="POZ domain"/>
    <property type="match status" value="1"/>
</dbReference>
<dbReference type="EMBL" id="JADGJD010000041">
    <property type="protein sequence ID" value="KAJ3056235.1"/>
    <property type="molecule type" value="Genomic_DNA"/>
</dbReference>
<dbReference type="InterPro" id="IPR003131">
    <property type="entry name" value="T1-type_BTB"/>
</dbReference>
<reference evidence="2" key="1">
    <citation type="submission" date="2020-05" db="EMBL/GenBank/DDBJ databases">
        <title>Phylogenomic resolution of chytrid fungi.</title>
        <authorList>
            <person name="Stajich J.E."/>
            <person name="Amses K."/>
            <person name="Simmons R."/>
            <person name="Seto K."/>
            <person name="Myers J."/>
            <person name="Bonds A."/>
            <person name="Quandt C.A."/>
            <person name="Barry K."/>
            <person name="Liu P."/>
            <person name="Grigoriev I."/>
            <person name="Longcore J.E."/>
            <person name="James T.Y."/>
        </authorList>
    </citation>
    <scope>NUCLEOTIDE SEQUENCE</scope>
    <source>
        <strain evidence="2">JEL0318</strain>
    </source>
</reference>
<dbReference type="AlphaFoldDB" id="A0AAD5SLN8"/>
<dbReference type="Proteomes" id="UP001212841">
    <property type="component" value="Unassembled WGS sequence"/>
</dbReference>
<keyword evidence="3" id="KW-1185">Reference proteome</keyword>
<evidence type="ECO:0000313" key="3">
    <source>
        <dbReference type="Proteomes" id="UP001212841"/>
    </source>
</evidence>
<accession>A0AAD5SLN8</accession>
<organism evidence="2 3">
    <name type="scientific">Rhizophlyctis rosea</name>
    <dbReference type="NCBI Taxonomy" id="64517"/>
    <lineage>
        <taxon>Eukaryota</taxon>
        <taxon>Fungi</taxon>
        <taxon>Fungi incertae sedis</taxon>
        <taxon>Chytridiomycota</taxon>
        <taxon>Chytridiomycota incertae sedis</taxon>
        <taxon>Chytridiomycetes</taxon>
        <taxon>Rhizophlyctidales</taxon>
        <taxon>Rhizophlyctidaceae</taxon>
        <taxon>Rhizophlyctis</taxon>
    </lineage>
</organism>
<comment type="caution">
    <text evidence="2">The sequence shown here is derived from an EMBL/GenBank/DDBJ whole genome shotgun (WGS) entry which is preliminary data.</text>
</comment>
<protein>
    <recommendedName>
        <fullName evidence="1">Potassium channel tetramerisation-type BTB domain-containing protein</fullName>
    </recommendedName>
</protein>
<evidence type="ECO:0000259" key="1">
    <source>
        <dbReference type="Pfam" id="PF02214"/>
    </source>
</evidence>
<dbReference type="Pfam" id="PF02214">
    <property type="entry name" value="BTB_2"/>
    <property type="match status" value="1"/>
</dbReference>